<feature type="transmembrane region" description="Helical" evidence="2">
    <location>
        <begin position="108"/>
        <end position="126"/>
    </location>
</feature>
<dbReference type="GeneID" id="84895143"/>
<feature type="transmembrane region" description="Helical" evidence="2">
    <location>
        <begin position="167"/>
        <end position="184"/>
    </location>
</feature>
<dbReference type="RefSeq" id="WP_053962275.1">
    <property type="nucleotide sequence ID" value="NZ_CAJPTR010000089.1"/>
</dbReference>
<evidence type="ECO:0000313" key="4">
    <source>
        <dbReference type="Proteomes" id="UP000324288"/>
    </source>
</evidence>
<protein>
    <recommendedName>
        <fullName evidence="5">DUF3017 domain-containing protein</fullName>
    </recommendedName>
</protein>
<evidence type="ECO:0000256" key="1">
    <source>
        <dbReference type="SAM" id="MobiDB-lite"/>
    </source>
</evidence>
<evidence type="ECO:0000256" key="2">
    <source>
        <dbReference type="SAM" id="Phobius"/>
    </source>
</evidence>
<evidence type="ECO:0008006" key="5">
    <source>
        <dbReference type="Google" id="ProtNLM"/>
    </source>
</evidence>
<keyword evidence="2" id="KW-0812">Transmembrane</keyword>
<keyword evidence="2" id="KW-0472">Membrane</keyword>
<reference evidence="3 4" key="1">
    <citation type="submission" date="2019-04" db="EMBL/GenBank/DDBJ databases">
        <authorList>
            <person name="Seth-Smith MB H."/>
            <person name="Seth-Smith H."/>
        </authorList>
    </citation>
    <scope>NUCLEOTIDE SEQUENCE [LARGE SCALE GENOMIC DNA]</scope>
    <source>
        <strain evidence="3">USB-603019</strain>
    </source>
</reference>
<organism evidence="3 4">
    <name type="scientific">Lawsonella clevelandensis</name>
    <dbReference type="NCBI Taxonomy" id="1528099"/>
    <lineage>
        <taxon>Bacteria</taxon>
        <taxon>Bacillati</taxon>
        <taxon>Actinomycetota</taxon>
        <taxon>Actinomycetes</taxon>
        <taxon>Mycobacteriales</taxon>
        <taxon>Lawsonellaceae</taxon>
        <taxon>Lawsonella</taxon>
    </lineage>
</organism>
<gene>
    <name evidence="3" type="ORF">LC603019_01239</name>
</gene>
<dbReference type="Proteomes" id="UP000324288">
    <property type="component" value="Chromosome"/>
</dbReference>
<dbReference type="EMBL" id="LR584267">
    <property type="protein sequence ID" value="VHO01212.1"/>
    <property type="molecule type" value="Genomic_DNA"/>
</dbReference>
<dbReference type="Pfam" id="PF11222">
    <property type="entry name" value="DUF3017"/>
    <property type="match status" value="1"/>
</dbReference>
<sequence length="186" mass="21042">MQKHSSPAQEGRGTVQEQPGTVQKHRDVPPIRHRPTTRDPHFLDDKPQLVNPAFPPEPAPMGRVDAPDDVIENVDLERYGVAARGWKPFWDWFVGIFKHDPAWWRRQVAFLIVLALLIVSAAFVLADHWRRGVTVLAGTALLTAAFRSFLPADYVEMLEVRSQRFDVIFLLVVGTALLFLVMTVPS</sequence>
<evidence type="ECO:0000313" key="3">
    <source>
        <dbReference type="EMBL" id="VHO01212.1"/>
    </source>
</evidence>
<feature type="compositionally biased region" description="Basic and acidic residues" evidence="1">
    <location>
        <begin position="24"/>
        <end position="47"/>
    </location>
</feature>
<dbReference type="InterPro" id="IPR021385">
    <property type="entry name" value="DUF3017"/>
</dbReference>
<keyword evidence="4" id="KW-1185">Reference proteome</keyword>
<name>A0A5E3ZY16_9ACTN</name>
<feature type="region of interest" description="Disordered" evidence="1">
    <location>
        <begin position="1"/>
        <end position="48"/>
    </location>
</feature>
<dbReference type="AlphaFoldDB" id="A0A5E3ZY16"/>
<proteinExistence type="predicted"/>
<keyword evidence="2" id="KW-1133">Transmembrane helix</keyword>
<feature type="transmembrane region" description="Helical" evidence="2">
    <location>
        <begin position="132"/>
        <end position="155"/>
    </location>
</feature>
<accession>A0A5E3ZY16</accession>